<keyword evidence="1 3" id="KW-0378">Hydrolase</keyword>
<dbReference type="Pfam" id="PF00561">
    <property type="entry name" value="Abhydrolase_1"/>
    <property type="match status" value="1"/>
</dbReference>
<reference evidence="3" key="2">
    <citation type="journal article" date="2021" name="Syst. Appl. Microbiol.">
        <title>Roseomonas hellenica sp. nov., isolated from roots of wild-growing Alkanna tinctoria.</title>
        <authorList>
            <person name="Rat A."/>
            <person name="Naranjo H.D."/>
            <person name="Lebbe L."/>
            <person name="Cnockaert M."/>
            <person name="Krigas N."/>
            <person name="Grigoriadou K."/>
            <person name="Maloupa E."/>
            <person name="Willems A."/>
        </authorList>
    </citation>
    <scope>NUCLEOTIDE SEQUENCE</scope>
    <source>
        <strain evidence="3">LMG 31231</strain>
    </source>
</reference>
<dbReference type="GO" id="GO:0016787">
    <property type="term" value="F:hydrolase activity"/>
    <property type="evidence" value="ECO:0007669"/>
    <property type="project" value="UniProtKB-KW"/>
</dbReference>
<proteinExistence type="predicted"/>
<keyword evidence="4" id="KW-1185">Reference proteome</keyword>
<organism evidence="3 4">
    <name type="scientific">Neoroseomonas soli</name>
    <dbReference type="NCBI Taxonomy" id="1081025"/>
    <lineage>
        <taxon>Bacteria</taxon>
        <taxon>Pseudomonadati</taxon>
        <taxon>Pseudomonadota</taxon>
        <taxon>Alphaproteobacteria</taxon>
        <taxon>Acetobacterales</taxon>
        <taxon>Acetobacteraceae</taxon>
        <taxon>Neoroseomonas</taxon>
    </lineage>
</organism>
<dbReference type="SUPFAM" id="SSF53474">
    <property type="entry name" value="alpha/beta-Hydrolases"/>
    <property type="match status" value="1"/>
</dbReference>
<dbReference type="PANTHER" id="PTHR43798:SF31">
    <property type="entry name" value="AB HYDROLASE SUPERFAMILY PROTEIN YCLE"/>
    <property type="match status" value="1"/>
</dbReference>
<evidence type="ECO:0000313" key="4">
    <source>
        <dbReference type="Proteomes" id="UP001138751"/>
    </source>
</evidence>
<evidence type="ECO:0000256" key="1">
    <source>
        <dbReference type="ARBA" id="ARBA00022801"/>
    </source>
</evidence>
<feature type="domain" description="AB hydrolase-1" evidence="2">
    <location>
        <begin position="20"/>
        <end position="253"/>
    </location>
</feature>
<comment type="caution">
    <text evidence="3">The sequence shown here is derived from an EMBL/GenBank/DDBJ whole genome shotgun (WGS) entry which is preliminary data.</text>
</comment>
<reference evidence="3" key="1">
    <citation type="submission" date="2020-01" db="EMBL/GenBank/DDBJ databases">
        <authorList>
            <person name="Rat A."/>
        </authorList>
    </citation>
    <scope>NUCLEOTIDE SEQUENCE</scope>
    <source>
        <strain evidence="3">LMG 31231</strain>
    </source>
</reference>
<dbReference type="InterPro" id="IPR029058">
    <property type="entry name" value="AB_hydrolase_fold"/>
</dbReference>
<dbReference type="EMBL" id="JAAEDM010000073">
    <property type="protein sequence ID" value="MBR0673461.1"/>
    <property type="molecule type" value="Genomic_DNA"/>
</dbReference>
<dbReference type="GO" id="GO:0016020">
    <property type="term" value="C:membrane"/>
    <property type="evidence" value="ECO:0007669"/>
    <property type="project" value="TreeGrafter"/>
</dbReference>
<gene>
    <name evidence="3" type="ORF">GXW76_19970</name>
</gene>
<dbReference type="InterPro" id="IPR000073">
    <property type="entry name" value="AB_hydrolase_1"/>
</dbReference>
<dbReference type="Proteomes" id="UP001138751">
    <property type="component" value="Unassembled WGS sequence"/>
</dbReference>
<accession>A0A9X9X232</accession>
<evidence type="ECO:0000259" key="2">
    <source>
        <dbReference type="Pfam" id="PF00561"/>
    </source>
</evidence>
<dbReference type="Gene3D" id="3.40.50.1820">
    <property type="entry name" value="alpha/beta hydrolase"/>
    <property type="match status" value="1"/>
</dbReference>
<dbReference type="InterPro" id="IPR050266">
    <property type="entry name" value="AB_hydrolase_sf"/>
</dbReference>
<sequence>MPSLTVDGYPIAYAEQGSGPPVVMIHGTLGDQRSWAAQMVPFGERFRAIALSMRHCWPGKWEEGGDFTIARHTADVAGFIRALGAGPVRLVGHSRGGHIAFRVAQHHPELLSALVLCEPGGELDESLGGAPPAGVQGAAFAKAAALIAEGKAEEGLTVVAEHTGGPGAWQKRSEARKAVNRDNATTLLGQINEQRKPYAKAEAEAIRLPTLLVGGAKTQPQFVRILDAMERTIPGARRVTIPNAAHSMQGDNPAAFNDVVLSFLGAEQR</sequence>
<protein>
    <submittedName>
        <fullName evidence="3">Alpha/beta hydrolase</fullName>
    </submittedName>
</protein>
<dbReference type="RefSeq" id="WP_211863868.1">
    <property type="nucleotide sequence ID" value="NZ_JAAEDM010000073.1"/>
</dbReference>
<name>A0A9X9X232_9PROT</name>
<dbReference type="AlphaFoldDB" id="A0A9X9X232"/>
<dbReference type="PANTHER" id="PTHR43798">
    <property type="entry name" value="MONOACYLGLYCEROL LIPASE"/>
    <property type="match status" value="1"/>
</dbReference>
<evidence type="ECO:0000313" key="3">
    <source>
        <dbReference type="EMBL" id="MBR0673461.1"/>
    </source>
</evidence>